<protein>
    <submittedName>
        <fullName evidence="4">AAA family ATPase</fullName>
    </submittedName>
</protein>
<dbReference type="GO" id="GO:0003677">
    <property type="term" value="F:DNA binding"/>
    <property type="evidence" value="ECO:0007669"/>
    <property type="project" value="InterPro"/>
</dbReference>
<dbReference type="SMART" id="SM00421">
    <property type="entry name" value="HTH_LUXR"/>
    <property type="match status" value="1"/>
</dbReference>
<dbReference type="EMBL" id="CP059399">
    <property type="protein sequence ID" value="QLY32474.1"/>
    <property type="molecule type" value="Genomic_DNA"/>
</dbReference>
<dbReference type="SUPFAM" id="SSF48452">
    <property type="entry name" value="TPR-like"/>
    <property type="match status" value="1"/>
</dbReference>
<dbReference type="GO" id="GO:0005737">
    <property type="term" value="C:cytoplasm"/>
    <property type="evidence" value="ECO:0007669"/>
    <property type="project" value="TreeGrafter"/>
</dbReference>
<proteinExistence type="predicted"/>
<dbReference type="GO" id="GO:0004016">
    <property type="term" value="F:adenylate cyclase activity"/>
    <property type="evidence" value="ECO:0007669"/>
    <property type="project" value="TreeGrafter"/>
</dbReference>
<dbReference type="AlphaFoldDB" id="A0A7D6VCZ6"/>
<dbReference type="InterPro" id="IPR011990">
    <property type="entry name" value="TPR-like_helical_dom_sf"/>
</dbReference>
<dbReference type="RefSeq" id="WP_181583640.1">
    <property type="nucleotide sequence ID" value="NZ_CP059399.1"/>
</dbReference>
<dbReference type="PROSITE" id="PS50043">
    <property type="entry name" value="HTH_LUXR_2"/>
    <property type="match status" value="1"/>
</dbReference>
<dbReference type="InterPro" id="IPR041664">
    <property type="entry name" value="AAA_16"/>
</dbReference>
<reference evidence="4 5" key="1">
    <citation type="submission" date="2020-07" db="EMBL/GenBank/DDBJ databases">
        <authorList>
            <person name="Zhuang K."/>
            <person name="Ran Y."/>
        </authorList>
    </citation>
    <scope>NUCLEOTIDE SEQUENCE [LARGE SCALE GENOMIC DNA]</scope>
    <source>
        <strain evidence="4 5">WCH-YHL-001</strain>
    </source>
</reference>
<dbReference type="PANTHER" id="PTHR16305">
    <property type="entry name" value="TESTICULAR SOLUBLE ADENYLYL CYCLASE"/>
    <property type="match status" value="1"/>
</dbReference>
<feature type="domain" description="HTH luxR-type" evidence="3">
    <location>
        <begin position="876"/>
        <end position="941"/>
    </location>
</feature>
<dbReference type="PRINTS" id="PR00038">
    <property type="entry name" value="HTHLUXR"/>
</dbReference>
<dbReference type="KEGG" id="nhu:H0264_09585"/>
<dbReference type="Proteomes" id="UP000515512">
    <property type="component" value="Chromosome"/>
</dbReference>
<accession>A0A7D6VCZ6</accession>
<keyword evidence="1" id="KW-0547">Nucleotide-binding</keyword>
<dbReference type="InterPro" id="IPR016032">
    <property type="entry name" value="Sig_transdc_resp-reg_C-effctor"/>
</dbReference>
<dbReference type="InterPro" id="IPR036388">
    <property type="entry name" value="WH-like_DNA-bd_sf"/>
</dbReference>
<dbReference type="InterPro" id="IPR027417">
    <property type="entry name" value="P-loop_NTPase"/>
</dbReference>
<dbReference type="PANTHER" id="PTHR16305:SF35">
    <property type="entry name" value="TRANSCRIPTIONAL ACTIVATOR DOMAIN"/>
    <property type="match status" value="1"/>
</dbReference>
<keyword evidence="2" id="KW-0067">ATP-binding</keyword>
<evidence type="ECO:0000256" key="2">
    <source>
        <dbReference type="ARBA" id="ARBA00022840"/>
    </source>
</evidence>
<name>A0A7D6VCZ6_9NOCA</name>
<gene>
    <name evidence="4" type="ORF">H0264_09585</name>
</gene>
<dbReference type="GO" id="GO:0005524">
    <property type="term" value="F:ATP binding"/>
    <property type="evidence" value="ECO:0007669"/>
    <property type="project" value="UniProtKB-KW"/>
</dbReference>
<dbReference type="Pfam" id="PF13191">
    <property type="entry name" value="AAA_16"/>
    <property type="match status" value="1"/>
</dbReference>
<dbReference type="CDD" id="cd06170">
    <property type="entry name" value="LuxR_C_like"/>
    <property type="match status" value="1"/>
</dbReference>
<dbReference type="SUPFAM" id="SSF46894">
    <property type="entry name" value="C-terminal effector domain of the bipartite response regulators"/>
    <property type="match status" value="1"/>
</dbReference>
<dbReference type="Gene3D" id="1.10.10.10">
    <property type="entry name" value="Winged helix-like DNA-binding domain superfamily/Winged helix DNA-binding domain"/>
    <property type="match status" value="1"/>
</dbReference>
<dbReference type="GO" id="GO:0006355">
    <property type="term" value="P:regulation of DNA-templated transcription"/>
    <property type="evidence" value="ECO:0007669"/>
    <property type="project" value="InterPro"/>
</dbReference>
<keyword evidence="5" id="KW-1185">Reference proteome</keyword>
<evidence type="ECO:0000259" key="3">
    <source>
        <dbReference type="PROSITE" id="PS50043"/>
    </source>
</evidence>
<dbReference type="Pfam" id="PF00196">
    <property type="entry name" value="GerE"/>
    <property type="match status" value="1"/>
</dbReference>
<organism evidence="4 5">
    <name type="scientific">Nocardia huaxiensis</name>
    <dbReference type="NCBI Taxonomy" id="2755382"/>
    <lineage>
        <taxon>Bacteria</taxon>
        <taxon>Bacillati</taxon>
        <taxon>Actinomycetota</taxon>
        <taxon>Actinomycetes</taxon>
        <taxon>Mycobacteriales</taxon>
        <taxon>Nocardiaceae</taxon>
        <taxon>Nocardia</taxon>
    </lineage>
</organism>
<evidence type="ECO:0000313" key="5">
    <source>
        <dbReference type="Proteomes" id="UP000515512"/>
    </source>
</evidence>
<sequence length="942" mass="100438">MLYGRVEESRRITALLNAARAGGSGALALLGDPGAGKSALLDHAATLVDSSWRVLRCTGVESESELPFAGLQSLLHQQVHRLDALPAPHGAALRCAFGLSAEPAPDRFAVGAAMVSLLAEVAADGPVLCLIDDAQWLDRPSADALLFAAHRLDAESVVLLLGSRVELDCRAVPELTLGPLDETHARALLTERFPELAAEVRERVLAEAGGNPLAVLELPRMDANCHPVGPLPLPERLCAGYRDYIATQPEAARTALVVVAAEETGNVEVVRTALARLGMGPAALIMAENSGMVVVSGDSVAFRHPLKRAAAYQLAPFTQRLAVHAALAEALTGDPDRRAWHLAFATPAPDETVAAALESAAARATARAACGAAASAYERAARLSPAPADRTRRLILSVEALATAGRPEQALALADQLDPATFAVVADFAMVRDVRAHIAFERGALGSAYELWLDVAAELSVRQPDRAAVALMDAARTAWTRGDLAGARLARQRMSELVLDDAWTPLLAAVEGPNLMYGRELAAGVALVRAGVAAARWTTDPATRFLLGLLCAVGTDTDDAHDLLAEVAAEYSARGMVGRLPAVHASLGTTHLLVGRFQEAEAACLTAVRLAEGTGQPNRVLQAESVLAVLAAIRGDADRCRELADSRRRGARPGPEFASTRYGDAQPEVNTIDAAHCEWALLHLDLAQGRYEAAVHRGEAMLRSPHRPLGQWPHLLADRVEAALRHRDSARVLEPLSALREIAAATGTPWVRGLLLRCEAHLAGDPDGFELALRIQSAESRWFDHARTQLLLGERLRRERRQRAARTHLESAARTFDRLGAHPWAARARGELRAAGGDSSVLPSDTGAMLNVRSHAPREAVAGRPREGAVAVLGDPGPRDDLLTPQELQVVRLAARGATNSEIGAQLCLSPKTVGHHLYRAFPKLGVRSRVELARVVAERFR</sequence>
<dbReference type="SUPFAM" id="SSF52540">
    <property type="entry name" value="P-loop containing nucleoside triphosphate hydrolases"/>
    <property type="match status" value="1"/>
</dbReference>
<dbReference type="InterPro" id="IPR000792">
    <property type="entry name" value="Tscrpt_reg_LuxR_C"/>
</dbReference>
<dbReference type="PROSITE" id="PS00622">
    <property type="entry name" value="HTH_LUXR_1"/>
    <property type="match status" value="1"/>
</dbReference>
<evidence type="ECO:0000256" key="1">
    <source>
        <dbReference type="ARBA" id="ARBA00022741"/>
    </source>
</evidence>
<evidence type="ECO:0000313" key="4">
    <source>
        <dbReference type="EMBL" id="QLY32474.1"/>
    </source>
</evidence>